<dbReference type="PANTHER" id="PTHR43434">
    <property type="entry name" value="PHOSPHOGLYCOLATE PHOSPHATASE"/>
    <property type="match status" value="1"/>
</dbReference>
<keyword evidence="1" id="KW-0378">Hydrolase</keyword>
<dbReference type="SFLD" id="SFLDS00003">
    <property type="entry name" value="Haloacid_Dehalogenase"/>
    <property type="match status" value="1"/>
</dbReference>
<comment type="caution">
    <text evidence="1">The sequence shown here is derived from an EMBL/GenBank/DDBJ whole genome shotgun (WGS) entry which is preliminary data.</text>
</comment>
<sequence>MIKAVIFDIGETLIKYNKPLNWSVLYRPAFENMVKECRLTFTEADYKNAIQALTMYNTRTYPREYEVKSDDIFIDILSKITCTIPDINKAKHVFYSFFRNEVSEYPEAEDVLRELKEKAKKVCTLSDVAYGMDNKYVLEDIKGLLKYIDFPFTSIDIGFRKPNPTGIFVLAEQMLIRLDEILFVGDEEKDIKCAKNARVKSVLINRSSARKCYGQDYEIKSLKEIMMLV</sequence>
<dbReference type="Gene3D" id="3.40.50.1000">
    <property type="entry name" value="HAD superfamily/HAD-like"/>
    <property type="match status" value="1"/>
</dbReference>
<dbReference type="PANTHER" id="PTHR43434:SF1">
    <property type="entry name" value="PHOSPHOGLYCOLATE PHOSPHATASE"/>
    <property type="match status" value="1"/>
</dbReference>
<protein>
    <submittedName>
        <fullName evidence="1">Putative hydrolase of the HAD superfamily</fullName>
    </submittedName>
</protein>
<dbReference type="SUPFAM" id="SSF56784">
    <property type="entry name" value="HAD-like"/>
    <property type="match status" value="1"/>
</dbReference>
<dbReference type="SFLD" id="SFLDG01129">
    <property type="entry name" value="C1.5:_HAD__Beta-PGM__Phosphata"/>
    <property type="match status" value="1"/>
</dbReference>
<dbReference type="EMBL" id="SGXF01000001">
    <property type="protein sequence ID" value="RZT02084.1"/>
    <property type="molecule type" value="Genomic_DNA"/>
</dbReference>
<name>A0A4Q7PML6_9FIRM</name>
<dbReference type="Proteomes" id="UP000292927">
    <property type="component" value="Unassembled WGS sequence"/>
</dbReference>
<dbReference type="Gene3D" id="1.10.150.520">
    <property type="match status" value="1"/>
</dbReference>
<proteinExistence type="predicted"/>
<evidence type="ECO:0000313" key="2">
    <source>
        <dbReference type="Proteomes" id="UP000292927"/>
    </source>
</evidence>
<dbReference type="InterPro" id="IPR006439">
    <property type="entry name" value="HAD-SF_hydro_IA"/>
</dbReference>
<dbReference type="AlphaFoldDB" id="A0A4Q7PML6"/>
<dbReference type="GO" id="GO:0006281">
    <property type="term" value="P:DNA repair"/>
    <property type="evidence" value="ECO:0007669"/>
    <property type="project" value="TreeGrafter"/>
</dbReference>
<reference evidence="1 2" key="1">
    <citation type="submission" date="2019-02" db="EMBL/GenBank/DDBJ databases">
        <title>Genomic Encyclopedia of Type Strains, Phase IV (KMG-IV): sequencing the most valuable type-strain genomes for metagenomic binning, comparative biology and taxonomic classification.</title>
        <authorList>
            <person name="Goeker M."/>
        </authorList>
    </citation>
    <scope>NUCLEOTIDE SEQUENCE [LARGE SCALE GENOMIC DNA]</scope>
    <source>
        <strain evidence="1 2">DSM 29486</strain>
    </source>
</reference>
<gene>
    <name evidence="1" type="ORF">EV209_0189</name>
</gene>
<accession>A0A4Q7PML6</accession>
<dbReference type="OrthoDB" id="9794086at2"/>
<keyword evidence="2" id="KW-1185">Reference proteome</keyword>
<dbReference type="InterPro" id="IPR036412">
    <property type="entry name" value="HAD-like_sf"/>
</dbReference>
<dbReference type="InterPro" id="IPR050155">
    <property type="entry name" value="HAD-like_hydrolase_sf"/>
</dbReference>
<dbReference type="NCBIfam" id="TIGR01549">
    <property type="entry name" value="HAD-SF-IA-v1"/>
    <property type="match status" value="1"/>
</dbReference>
<organism evidence="1 2">
    <name type="scientific">Cuneatibacter caecimuris</name>
    <dbReference type="NCBI Taxonomy" id="1796618"/>
    <lineage>
        <taxon>Bacteria</taxon>
        <taxon>Bacillati</taxon>
        <taxon>Bacillota</taxon>
        <taxon>Clostridia</taxon>
        <taxon>Lachnospirales</taxon>
        <taxon>Lachnospiraceae</taxon>
        <taxon>Cuneatibacter</taxon>
    </lineage>
</organism>
<dbReference type="InterPro" id="IPR023214">
    <property type="entry name" value="HAD_sf"/>
</dbReference>
<evidence type="ECO:0000313" key="1">
    <source>
        <dbReference type="EMBL" id="RZT02084.1"/>
    </source>
</evidence>
<dbReference type="GO" id="GO:0008967">
    <property type="term" value="F:phosphoglycolate phosphatase activity"/>
    <property type="evidence" value="ECO:0007669"/>
    <property type="project" value="TreeGrafter"/>
</dbReference>
<dbReference type="Pfam" id="PF00702">
    <property type="entry name" value="Hydrolase"/>
    <property type="match status" value="1"/>
</dbReference>
<dbReference type="RefSeq" id="WP_130432154.1">
    <property type="nucleotide sequence ID" value="NZ_SGXF01000001.1"/>
</dbReference>